<name>A0A068NIV8_FIMGI</name>
<dbReference type="Proteomes" id="UP000027982">
    <property type="component" value="Chromosome"/>
</dbReference>
<keyword evidence="7" id="KW-0067">ATP-binding</keyword>
<evidence type="ECO:0000259" key="11">
    <source>
        <dbReference type="PROSITE" id="PS50112"/>
    </source>
</evidence>
<dbReference type="InterPro" id="IPR003594">
    <property type="entry name" value="HATPase_dom"/>
</dbReference>
<keyword evidence="4" id="KW-0808">Transferase</keyword>
<dbReference type="eggNOG" id="COG4191">
    <property type="taxonomic scope" value="Bacteria"/>
</dbReference>
<keyword evidence="13" id="KW-1185">Reference proteome</keyword>
<reference evidence="12 13" key="1">
    <citation type="journal article" date="2014" name="PLoS ONE">
        <title>The first complete genome sequence of the class fimbriimonadia in the phylum armatimonadetes.</title>
        <authorList>
            <person name="Hu Z.Y."/>
            <person name="Wang Y.Z."/>
            <person name="Im W.T."/>
            <person name="Wang S.Y."/>
            <person name="Zhao G.P."/>
            <person name="Zheng H.J."/>
            <person name="Quan Z.X."/>
        </authorList>
    </citation>
    <scope>NUCLEOTIDE SEQUENCE [LARGE SCALE GENOMIC DNA]</scope>
    <source>
        <strain evidence="12">Gsoil 348</strain>
    </source>
</reference>
<evidence type="ECO:0000256" key="1">
    <source>
        <dbReference type="ARBA" id="ARBA00000085"/>
    </source>
</evidence>
<dbReference type="SMART" id="SM00091">
    <property type="entry name" value="PAS"/>
    <property type="match status" value="1"/>
</dbReference>
<protein>
    <recommendedName>
        <fullName evidence="2">histidine kinase</fullName>
        <ecNumber evidence="2">2.7.13.3</ecNumber>
    </recommendedName>
</protein>
<dbReference type="SUPFAM" id="SSF55874">
    <property type="entry name" value="ATPase domain of HSP90 chaperone/DNA topoisomerase II/histidine kinase"/>
    <property type="match status" value="1"/>
</dbReference>
<dbReference type="EMBL" id="CP007139">
    <property type="protein sequence ID" value="AIE83456.1"/>
    <property type="molecule type" value="Genomic_DNA"/>
</dbReference>
<feature type="transmembrane region" description="Helical" evidence="9">
    <location>
        <begin position="36"/>
        <end position="55"/>
    </location>
</feature>
<keyword evidence="5" id="KW-0547">Nucleotide-binding</keyword>
<feature type="transmembrane region" description="Helical" evidence="9">
    <location>
        <begin position="70"/>
        <end position="92"/>
    </location>
</feature>
<dbReference type="EC" id="2.7.13.3" evidence="2"/>
<dbReference type="Gene3D" id="1.10.287.130">
    <property type="match status" value="1"/>
</dbReference>
<evidence type="ECO:0000256" key="2">
    <source>
        <dbReference type="ARBA" id="ARBA00012438"/>
    </source>
</evidence>
<evidence type="ECO:0000256" key="7">
    <source>
        <dbReference type="ARBA" id="ARBA00022840"/>
    </source>
</evidence>
<feature type="domain" description="Histidine kinase" evidence="10">
    <location>
        <begin position="369"/>
        <end position="624"/>
    </location>
</feature>
<dbReference type="PANTHER" id="PTHR43065">
    <property type="entry name" value="SENSOR HISTIDINE KINASE"/>
    <property type="match status" value="1"/>
</dbReference>
<dbReference type="PROSITE" id="PS50112">
    <property type="entry name" value="PAS"/>
    <property type="match status" value="1"/>
</dbReference>
<keyword evidence="9" id="KW-0812">Transmembrane</keyword>
<keyword evidence="8" id="KW-0902">Two-component regulatory system</keyword>
<proteinExistence type="predicted"/>
<dbReference type="SUPFAM" id="SSF55785">
    <property type="entry name" value="PYP-like sensor domain (PAS domain)"/>
    <property type="match status" value="1"/>
</dbReference>
<evidence type="ECO:0000256" key="3">
    <source>
        <dbReference type="ARBA" id="ARBA00022553"/>
    </source>
</evidence>
<dbReference type="GO" id="GO:0004673">
    <property type="term" value="F:protein histidine kinase activity"/>
    <property type="evidence" value="ECO:0007669"/>
    <property type="project" value="UniProtKB-EC"/>
</dbReference>
<evidence type="ECO:0000256" key="9">
    <source>
        <dbReference type="SAM" id="Phobius"/>
    </source>
</evidence>
<dbReference type="PANTHER" id="PTHR43065:SF46">
    <property type="entry name" value="C4-DICARBOXYLATE TRANSPORT SENSOR PROTEIN DCTB"/>
    <property type="match status" value="1"/>
</dbReference>
<keyword evidence="9" id="KW-1133">Transmembrane helix</keyword>
<dbReference type="InterPro" id="IPR004358">
    <property type="entry name" value="Sig_transdc_His_kin-like_C"/>
</dbReference>
<organism evidence="12 13">
    <name type="scientific">Fimbriimonas ginsengisoli Gsoil 348</name>
    <dbReference type="NCBI Taxonomy" id="661478"/>
    <lineage>
        <taxon>Bacteria</taxon>
        <taxon>Bacillati</taxon>
        <taxon>Armatimonadota</taxon>
        <taxon>Fimbriimonadia</taxon>
        <taxon>Fimbriimonadales</taxon>
        <taxon>Fimbriimonadaceae</taxon>
        <taxon>Fimbriimonas</taxon>
    </lineage>
</organism>
<dbReference type="InterPro" id="IPR005467">
    <property type="entry name" value="His_kinase_dom"/>
</dbReference>
<evidence type="ECO:0000313" key="13">
    <source>
        <dbReference type="Proteomes" id="UP000027982"/>
    </source>
</evidence>
<dbReference type="KEGG" id="fgi:OP10G_0088"/>
<evidence type="ECO:0000256" key="4">
    <source>
        <dbReference type="ARBA" id="ARBA00022679"/>
    </source>
</evidence>
<dbReference type="PROSITE" id="PS50109">
    <property type="entry name" value="HIS_KIN"/>
    <property type="match status" value="1"/>
</dbReference>
<dbReference type="RefSeq" id="WP_025227868.1">
    <property type="nucleotide sequence ID" value="NZ_CP007139.1"/>
</dbReference>
<sequence length="629" mass="68992">MAMPIPAIELPPSAAARRDELFEINRQDLQRRTDRLFGLVMLLQYVGGVIAAAILSPRTWDGVGTVHPHLTMALVLGLLIAAPVWFLAAFFPGCDPNRFIIAIAQMLMSCLLIHISGGRMETHFHVFGSLAFLGFYRDWRVLVPAVLVVLADHALRGYFIPMSVYGIPTGAEWRFLEHAGWILFCAVFIGAACVQSRKEMYAVAERQALVEETKSRIEHVVIDRTHDLRESEARKTAIVASALDGIFALDGSGRITEMNPSAIAIFGFEDSQTRHPHIDKLISLEAGRGSIFDVMAAIKDRADGEGVRMEGTGFRPDGDFPMEISISPVHVYGEVTFTVLVRDVSERKRLEAKVSHGEKMETLGRLATGIAHEINTPNQFIADNVRFLQDSFSELQSLVESYRKMAAEARAGSVSEETLRDVSAAEALHDFEFLSHEIPNASREALEGVERVGGIVKAMRQFSHPGTMRKEPINVNAVVSGALAVSRNEWKNTAKLEVCLEEEIPDVLGHAGDLGQAVLNLVVNACHAVRERHQDARMGVLKISTMAAGDTVMIEIEDDGCGIPAKNLKKVFEPFFTTKGVGIGTGQGLALVHRAVVELMGGDVEVHSEPGQGTRFTLRFPVPVREAVH</sequence>
<evidence type="ECO:0000256" key="6">
    <source>
        <dbReference type="ARBA" id="ARBA00022777"/>
    </source>
</evidence>
<dbReference type="AlphaFoldDB" id="A0A068NIV8"/>
<dbReference type="GO" id="GO:0000160">
    <property type="term" value="P:phosphorelay signal transduction system"/>
    <property type="evidence" value="ECO:0007669"/>
    <property type="project" value="UniProtKB-KW"/>
</dbReference>
<dbReference type="InterPro" id="IPR035965">
    <property type="entry name" value="PAS-like_dom_sf"/>
</dbReference>
<dbReference type="InterPro" id="IPR036890">
    <property type="entry name" value="HATPase_C_sf"/>
</dbReference>
<keyword evidence="9" id="KW-0472">Membrane</keyword>
<evidence type="ECO:0000256" key="8">
    <source>
        <dbReference type="ARBA" id="ARBA00023012"/>
    </source>
</evidence>
<keyword evidence="6" id="KW-0418">Kinase</keyword>
<dbReference type="PRINTS" id="PR00344">
    <property type="entry name" value="BCTRLSENSOR"/>
</dbReference>
<gene>
    <name evidence="12" type="ORF">OP10G_0088</name>
</gene>
<keyword evidence="3" id="KW-0597">Phosphoprotein</keyword>
<dbReference type="STRING" id="661478.OP10G_0088"/>
<dbReference type="HOGENOM" id="CLU_027948_0_0_0"/>
<dbReference type="CDD" id="cd00130">
    <property type="entry name" value="PAS"/>
    <property type="match status" value="1"/>
</dbReference>
<dbReference type="GO" id="GO:0005524">
    <property type="term" value="F:ATP binding"/>
    <property type="evidence" value="ECO:0007669"/>
    <property type="project" value="UniProtKB-KW"/>
</dbReference>
<dbReference type="Pfam" id="PF00989">
    <property type="entry name" value="PAS"/>
    <property type="match status" value="1"/>
</dbReference>
<evidence type="ECO:0000256" key="5">
    <source>
        <dbReference type="ARBA" id="ARBA00022741"/>
    </source>
</evidence>
<feature type="domain" description="PAS" evidence="11">
    <location>
        <begin position="231"/>
        <end position="272"/>
    </location>
</feature>
<evidence type="ECO:0000259" key="10">
    <source>
        <dbReference type="PROSITE" id="PS50109"/>
    </source>
</evidence>
<dbReference type="OrthoDB" id="260274at2"/>
<dbReference type="SMART" id="SM00387">
    <property type="entry name" value="HATPase_c"/>
    <property type="match status" value="1"/>
</dbReference>
<dbReference type="Pfam" id="PF02518">
    <property type="entry name" value="HATPase_c"/>
    <property type="match status" value="1"/>
</dbReference>
<dbReference type="InterPro" id="IPR000014">
    <property type="entry name" value="PAS"/>
</dbReference>
<dbReference type="NCBIfam" id="TIGR00229">
    <property type="entry name" value="sensory_box"/>
    <property type="match status" value="1"/>
</dbReference>
<dbReference type="InterPro" id="IPR013767">
    <property type="entry name" value="PAS_fold"/>
</dbReference>
<accession>A0A068NIV8</accession>
<dbReference type="Gene3D" id="3.30.450.20">
    <property type="entry name" value="PAS domain"/>
    <property type="match status" value="1"/>
</dbReference>
<evidence type="ECO:0000313" key="12">
    <source>
        <dbReference type="EMBL" id="AIE83456.1"/>
    </source>
</evidence>
<comment type="catalytic activity">
    <reaction evidence="1">
        <text>ATP + protein L-histidine = ADP + protein N-phospho-L-histidine.</text>
        <dbReference type="EC" id="2.7.13.3"/>
    </reaction>
</comment>
<feature type="transmembrane region" description="Helical" evidence="9">
    <location>
        <begin position="99"/>
        <end position="116"/>
    </location>
</feature>
<dbReference type="GO" id="GO:0006355">
    <property type="term" value="P:regulation of DNA-templated transcription"/>
    <property type="evidence" value="ECO:0007669"/>
    <property type="project" value="InterPro"/>
</dbReference>
<dbReference type="Gene3D" id="3.30.565.10">
    <property type="entry name" value="Histidine kinase-like ATPase, C-terminal domain"/>
    <property type="match status" value="1"/>
</dbReference>